<gene>
    <name evidence="1" type="ORF">GHC57_17095</name>
</gene>
<evidence type="ECO:0000313" key="2">
    <source>
        <dbReference type="Proteomes" id="UP000434582"/>
    </source>
</evidence>
<protein>
    <submittedName>
        <fullName evidence="1">Uncharacterized protein</fullName>
    </submittedName>
</protein>
<accession>A0A7X1ZJ81</accession>
<keyword evidence="2" id="KW-1185">Reference proteome</keyword>
<evidence type="ECO:0000313" key="1">
    <source>
        <dbReference type="EMBL" id="MQX38235.1"/>
    </source>
</evidence>
<comment type="caution">
    <text evidence="1">The sequence shown here is derived from an EMBL/GenBank/DDBJ whole genome shotgun (WGS) entry which is preliminary data.</text>
</comment>
<dbReference type="Proteomes" id="UP000434582">
    <property type="component" value="Unassembled WGS sequence"/>
</dbReference>
<organism evidence="1 2">
    <name type="scientific">Roseospira navarrensis</name>
    <dbReference type="NCBI Taxonomy" id="140058"/>
    <lineage>
        <taxon>Bacteria</taxon>
        <taxon>Pseudomonadati</taxon>
        <taxon>Pseudomonadota</taxon>
        <taxon>Alphaproteobacteria</taxon>
        <taxon>Rhodospirillales</taxon>
        <taxon>Rhodospirillaceae</taxon>
        <taxon>Roseospira</taxon>
    </lineage>
</organism>
<name>A0A7X1ZJ81_9PROT</name>
<dbReference type="EMBL" id="WIVE01000080">
    <property type="protein sequence ID" value="MQX38235.1"/>
    <property type="molecule type" value="Genomic_DNA"/>
</dbReference>
<dbReference type="SUPFAM" id="SSF56276">
    <property type="entry name" value="S-adenosylmethionine decarboxylase"/>
    <property type="match status" value="1"/>
</dbReference>
<dbReference type="InterPro" id="IPR042284">
    <property type="entry name" value="AdoMetDC_N"/>
</dbReference>
<dbReference type="GO" id="GO:0004014">
    <property type="term" value="F:adenosylmethionine decarboxylase activity"/>
    <property type="evidence" value="ECO:0007669"/>
    <property type="project" value="InterPro"/>
</dbReference>
<dbReference type="RefSeq" id="WP_153346489.1">
    <property type="nucleotide sequence ID" value="NZ_WIVE01000080.1"/>
</dbReference>
<dbReference type="OrthoDB" id="9793120at2"/>
<dbReference type="AlphaFoldDB" id="A0A7X1ZJ81"/>
<proteinExistence type="predicted"/>
<dbReference type="GO" id="GO:0008295">
    <property type="term" value="P:spermidine biosynthetic process"/>
    <property type="evidence" value="ECO:0007669"/>
    <property type="project" value="InterPro"/>
</dbReference>
<dbReference type="Gene3D" id="3.30.360.110">
    <property type="entry name" value="S-adenosylmethionine decarboxylase domain"/>
    <property type="match status" value="1"/>
</dbReference>
<reference evidence="1 2" key="1">
    <citation type="submission" date="2019-10" db="EMBL/GenBank/DDBJ databases">
        <title>Draft whole-genome sequence of the purple nonsulfur photosynthetic bacterium Roseospira navarrensis DSM 15114.</title>
        <authorList>
            <person name="Kyndt J.A."/>
            <person name="Meyer T.E."/>
        </authorList>
    </citation>
    <scope>NUCLEOTIDE SEQUENCE [LARGE SCALE GENOMIC DNA]</scope>
    <source>
        <strain evidence="1 2">DSM 15114</strain>
    </source>
</reference>
<dbReference type="InterPro" id="IPR016067">
    <property type="entry name" value="S-AdoMet_deCO2ase_core"/>
</dbReference>
<sequence>MPTTFPPPDRLDHFVEREGVRFAGMHLLVDLWGGHGFDDLDLTEQALTDAVRACGATLLHSHLQAV</sequence>